<dbReference type="InterPro" id="IPR013767">
    <property type="entry name" value="PAS_fold"/>
</dbReference>
<dbReference type="Gene3D" id="1.10.287.130">
    <property type="match status" value="1"/>
</dbReference>
<dbReference type="EMBL" id="UASN01000022">
    <property type="protein sequence ID" value="SQC17534.1"/>
    <property type="molecule type" value="Genomic_DNA"/>
</dbReference>
<dbReference type="NCBIfam" id="NF008293">
    <property type="entry name" value="PRK11073.1"/>
    <property type="match status" value="1"/>
</dbReference>
<evidence type="ECO:0000256" key="1">
    <source>
        <dbReference type="ARBA" id="ARBA00000085"/>
    </source>
</evidence>
<dbReference type="SUPFAM" id="SSF55785">
    <property type="entry name" value="PYP-like sensor domain (PAS domain)"/>
    <property type="match status" value="1"/>
</dbReference>
<dbReference type="InterPro" id="IPR003661">
    <property type="entry name" value="HisK_dim/P_dom"/>
</dbReference>
<dbReference type="SMART" id="SM00388">
    <property type="entry name" value="HisKA"/>
    <property type="match status" value="1"/>
</dbReference>
<dbReference type="CDD" id="cd00130">
    <property type="entry name" value="PAS"/>
    <property type="match status" value="1"/>
</dbReference>
<evidence type="ECO:0000256" key="4">
    <source>
        <dbReference type="ARBA" id="ARBA00022679"/>
    </source>
</evidence>
<evidence type="ECO:0000256" key="2">
    <source>
        <dbReference type="ARBA" id="ARBA00012438"/>
    </source>
</evidence>
<dbReference type="EC" id="2.7.13.3" evidence="2"/>
<evidence type="ECO:0000256" key="3">
    <source>
        <dbReference type="ARBA" id="ARBA00022553"/>
    </source>
</evidence>
<dbReference type="GO" id="GO:0016787">
    <property type="term" value="F:hydrolase activity"/>
    <property type="evidence" value="ECO:0007669"/>
    <property type="project" value="UniProtKB-KW"/>
</dbReference>
<keyword evidence="7" id="KW-0378">Hydrolase</keyword>
<dbReference type="FunFam" id="1.10.287.130:FF:000005">
    <property type="entry name" value="Nitrogen regulation histidine kinase"/>
    <property type="match status" value="1"/>
</dbReference>
<dbReference type="GO" id="GO:0005524">
    <property type="term" value="F:ATP binding"/>
    <property type="evidence" value="ECO:0007669"/>
    <property type="project" value="UniProtKB-KW"/>
</dbReference>
<keyword evidence="4 12" id="KW-0808">Transferase</keyword>
<dbReference type="SUPFAM" id="SSF47384">
    <property type="entry name" value="Homodimeric domain of signal transducing histidine kinase"/>
    <property type="match status" value="1"/>
</dbReference>
<dbReference type="PANTHER" id="PTHR43065:SF16">
    <property type="entry name" value="SENSORY HISTIDINE KINASE_PHOSPHATASE NTRB"/>
    <property type="match status" value="1"/>
</dbReference>
<comment type="catalytic activity">
    <reaction evidence="1">
        <text>ATP + protein L-histidine = ADP + protein N-phospho-L-histidine.</text>
        <dbReference type="EC" id="2.7.13.3"/>
    </reaction>
</comment>
<evidence type="ECO:0000259" key="10">
    <source>
        <dbReference type="SMART" id="SM00091"/>
    </source>
</evidence>
<dbReference type="GO" id="GO:0000155">
    <property type="term" value="F:phosphorelay sensor kinase activity"/>
    <property type="evidence" value="ECO:0007669"/>
    <property type="project" value="InterPro"/>
</dbReference>
<evidence type="ECO:0000256" key="8">
    <source>
        <dbReference type="ARBA" id="ARBA00022840"/>
    </source>
</evidence>
<evidence type="ECO:0000259" key="11">
    <source>
        <dbReference type="SMART" id="SM00388"/>
    </source>
</evidence>
<reference evidence="12 13" key="1">
    <citation type="submission" date="2018-06" db="EMBL/GenBank/DDBJ databases">
        <authorList>
            <consortium name="Pathogen Informatics"/>
            <person name="Doyle S."/>
        </authorList>
    </citation>
    <scope>NUCLEOTIDE SEQUENCE [LARGE SCALE GENOMIC DNA]</scope>
    <source>
        <strain evidence="12 13">NCTC9601</strain>
    </source>
</reference>
<feature type="domain" description="Signal transduction histidine kinase dimerisation/phosphoacceptor" evidence="11">
    <location>
        <begin position="129"/>
        <end position="194"/>
    </location>
</feature>
<dbReference type="GO" id="GO:0006355">
    <property type="term" value="P:regulation of DNA-templated transcription"/>
    <property type="evidence" value="ECO:0007669"/>
    <property type="project" value="InterPro"/>
</dbReference>
<keyword evidence="9" id="KW-0902">Two-component regulatory system</keyword>
<keyword evidence="8" id="KW-0067">ATP-binding</keyword>
<feature type="domain" description="PAS" evidence="10">
    <location>
        <begin position="7"/>
        <end position="75"/>
    </location>
</feature>
<name>A0A2X3CY27_KLEPN</name>
<keyword evidence="5" id="KW-0547">Nucleotide-binding</keyword>
<accession>A0A2X3CY27</accession>
<dbReference type="AlphaFoldDB" id="A0A2X3CY27"/>
<dbReference type="PANTHER" id="PTHR43065">
    <property type="entry name" value="SENSOR HISTIDINE KINASE"/>
    <property type="match status" value="1"/>
</dbReference>
<dbReference type="InterPro" id="IPR035965">
    <property type="entry name" value="PAS-like_dom_sf"/>
</dbReference>
<proteinExistence type="predicted"/>
<dbReference type="CDD" id="cd00082">
    <property type="entry name" value="HisKA"/>
    <property type="match status" value="1"/>
</dbReference>
<dbReference type="InterPro" id="IPR036097">
    <property type="entry name" value="HisK_dim/P_sf"/>
</dbReference>
<evidence type="ECO:0000256" key="6">
    <source>
        <dbReference type="ARBA" id="ARBA00022777"/>
    </source>
</evidence>
<dbReference type="Pfam" id="PF00989">
    <property type="entry name" value="PAS"/>
    <property type="match status" value="1"/>
</dbReference>
<evidence type="ECO:0000256" key="5">
    <source>
        <dbReference type="ARBA" id="ARBA00022741"/>
    </source>
</evidence>
<dbReference type="Pfam" id="PF00512">
    <property type="entry name" value="HisKA"/>
    <property type="match status" value="1"/>
</dbReference>
<evidence type="ECO:0000256" key="7">
    <source>
        <dbReference type="ARBA" id="ARBA00022801"/>
    </source>
</evidence>
<protein>
    <recommendedName>
        <fullName evidence="2">histidine kinase</fullName>
        <ecNumber evidence="2">2.7.13.3</ecNumber>
    </recommendedName>
</protein>
<dbReference type="Gene3D" id="3.30.450.20">
    <property type="entry name" value="PAS domain"/>
    <property type="match status" value="1"/>
</dbReference>
<dbReference type="InterPro" id="IPR000014">
    <property type="entry name" value="PAS"/>
</dbReference>
<sequence>MATGTLPDAGQILNSLINSILLVDDDLAVHFANPAAQQLLAQSSRKLFGTPLPELLSYFSLNIGLMQESLQAGQGFTDNEVTLVIDGRSHILSLTAQRLPEGFILLEMAPMDNQRRLSQEQLQHAQQVAARDLVRGLAHEIKNPLGGLRGAAQLLSKALPDPALTEYTKVIIEQADRLRNLVDRLLGPQHPGMHVTESIHKVAERVVKLVSMELPDNVKLIRDYDPSLPELPTTRIKLNRCC</sequence>
<evidence type="ECO:0000313" key="12">
    <source>
        <dbReference type="EMBL" id="SQC17534.1"/>
    </source>
</evidence>
<dbReference type="SMART" id="SM00091">
    <property type="entry name" value="PAS"/>
    <property type="match status" value="1"/>
</dbReference>
<evidence type="ECO:0000256" key="9">
    <source>
        <dbReference type="ARBA" id="ARBA00023012"/>
    </source>
</evidence>
<keyword evidence="6" id="KW-0418">Kinase</keyword>
<evidence type="ECO:0000313" key="13">
    <source>
        <dbReference type="Proteomes" id="UP000251123"/>
    </source>
</evidence>
<organism evidence="12 13">
    <name type="scientific">Klebsiella pneumoniae</name>
    <dbReference type="NCBI Taxonomy" id="573"/>
    <lineage>
        <taxon>Bacteria</taxon>
        <taxon>Pseudomonadati</taxon>
        <taxon>Pseudomonadota</taxon>
        <taxon>Gammaproteobacteria</taxon>
        <taxon>Enterobacterales</taxon>
        <taxon>Enterobacteriaceae</taxon>
        <taxon>Klebsiella/Raoultella group</taxon>
        <taxon>Klebsiella</taxon>
        <taxon>Klebsiella pneumoniae complex</taxon>
    </lineage>
</organism>
<dbReference type="Proteomes" id="UP000251123">
    <property type="component" value="Unassembled WGS sequence"/>
</dbReference>
<gene>
    <name evidence="12" type="primary">glnL_1</name>
    <name evidence="12" type="ORF">NCTC9601_04756</name>
</gene>
<keyword evidence="3" id="KW-0597">Phosphoprotein</keyword>